<dbReference type="InterPro" id="IPR036514">
    <property type="entry name" value="SGNH_hydro_sf"/>
</dbReference>
<dbReference type="CDD" id="cd00229">
    <property type="entry name" value="SGNH_hydrolase"/>
    <property type="match status" value="1"/>
</dbReference>
<reference evidence="2 3" key="1">
    <citation type="submission" date="2019-10" db="EMBL/GenBank/DDBJ databases">
        <title>Nocardia macrotermitis sp. nov. and Nocardia aurantia sp. nov., isolated from the gut of fungus growing-termite Macrotermes natalensis.</title>
        <authorList>
            <person name="Benndorf R."/>
            <person name="Schwitalla J."/>
            <person name="Martin K."/>
            <person name="De Beer W."/>
            <person name="Kaster A.-K."/>
            <person name="Vollmers J."/>
            <person name="Poulsen M."/>
            <person name="Beemelmanns C."/>
        </authorList>
    </citation>
    <scope>NUCLEOTIDE SEQUENCE [LARGE SCALE GENOMIC DNA]</scope>
    <source>
        <strain evidence="2 3">RB20</strain>
    </source>
</reference>
<evidence type="ECO:0000313" key="2">
    <source>
        <dbReference type="EMBL" id="MQY23096.1"/>
    </source>
</evidence>
<name>A0A7K0DBC5_9NOCA</name>
<dbReference type="RefSeq" id="WP_194290065.1">
    <property type="nucleotide sequence ID" value="NZ_WEGK01000017.1"/>
</dbReference>
<dbReference type="GO" id="GO:0004622">
    <property type="term" value="F:phosphatidylcholine lysophospholipase activity"/>
    <property type="evidence" value="ECO:0007669"/>
    <property type="project" value="TreeGrafter"/>
</dbReference>
<organism evidence="2 3">
    <name type="scientific">Nocardia macrotermitis</name>
    <dbReference type="NCBI Taxonomy" id="2585198"/>
    <lineage>
        <taxon>Bacteria</taxon>
        <taxon>Bacillati</taxon>
        <taxon>Actinomycetota</taxon>
        <taxon>Actinomycetes</taxon>
        <taxon>Mycobacteriales</taxon>
        <taxon>Nocardiaceae</taxon>
        <taxon>Nocardia</taxon>
    </lineage>
</organism>
<dbReference type="EMBL" id="WEGK01000017">
    <property type="protein sequence ID" value="MQY23096.1"/>
    <property type="molecule type" value="Genomic_DNA"/>
</dbReference>
<evidence type="ECO:0000313" key="3">
    <source>
        <dbReference type="Proteomes" id="UP000438448"/>
    </source>
</evidence>
<dbReference type="InterPro" id="IPR013830">
    <property type="entry name" value="SGNH_hydro"/>
</dbReference>
<dbReference type="PANTHER" id="PTHR30383">
    <property type="entry name" value="THIOESTERASE 1/PROTEASE 1/LYSOPHOSPHOLIPASE L1"/>
    <property type="match status" value="1"/>
</dbReference>
<keyword evidence="3" id="KW-1185">Reference proteome</keyword>
<evidence type="ECO:0000259" key="1">
    <source>
        <dbReference type="Pfam" id="PF13472"/>
    </source>
</evidence>
<protein>
    <recommendedName>
        <fullName evidence="1">SGNH hydrolase-type esterase domain-containing protein</fullName>
    </recommendedName>
</protein>
<dbReference type="Pfam" id="PF13472">
    <property type="entry name" value="Lipase_GDSL_2"/>
    <property type="match status" value="1"/>
</dbReference>
<proteinExistence type="predicted"/>
<dbReference type="Gene3D" id="3.40.50.1110">
    <property type="entry name" value="SGNH hydrolase"/>
    <property type="match status" value="1"/>
</dbReference>
<dbReference type="Proteomes" id="UP000438448">
    <property type="component" value="Unassembled WGS sequence"/>
</dbReference>
<dbReference type="PANTHER" id="PTHR30383:SF5">
    <property type="entry name" value="SGNH HYDROLASE-TYPE ESTERASE DOMAIN-CONTAINING PROTEIN"/>
    <property type="match status" value="1"/>
</dbReference>
<dbReference type="InterPro" id="IPR051532">
    <property type="entry name" value="Ester_Hydrolysis_Enzymes"/>
</dbReference>
<comment type="caution">
    <text evidence="2">The sequence shown here is derived from an EMBL/GenBank/DDBJ whole genome shotgun (WGS) entry which is preliminary data.</text>
</comment>
<gene>
    <name evidence="2" type="ORF">NRB20_62230</name>
</gene>
<dbReference type="SUPFAM" id="SSF52266">
    <property type="entry name" value="SGNH hydrolase"/>
    <property type="match status" value="1"/>
</dbReference>
<dbReference type="AlphaFoldDB" id="A0A7K0DBC5"/>
<feature type="domain" description="SGNH hydrolase-type esterase" evidence="1">
    <location>
        <begin position="46"/>
        <end position="209"/>
    </location>
</feature>
<sequence length="226" mass="23788">MKRVSKFGIYATVATAAAVVGLGTQHGHAGATGPEAAQDRPTLAVVGASISDGVGAGSPQKGWPVLLAHQLGWRSTVSADPGAGYVNPGRHKLGPMERLLGKLQLASEHPTVVIVQAGYNDINTPPAELTANVHKVIDQIRTQAPDAAVGVLTVFPKGQPSPAAWATDKIIVEAAKAAYPKVYVFDPLTSHWVFPTVADRLHPTAAGHQWIANRIASDFRHYGLTH</sequence>
<accession>A0A7K0DBC5</accession>